<feature type="compositionally biased region" description="Basic and acidic residues" evidence="4">
    <location>
        <begin position="169"/>
        <end position="186"/>
    </location>
</feature>
<dbReference type="PANTHER" id="PTHR10814:SF33">
    <property type="entry name" value="TRANSDUCIN-LIKE ENHANCER PROTEIN 7"/>
    <property type="match status" value="1"/>
</dbReference>
<dbReference type="InterPro" id="IPR005617">
    <property type="entry name" value="Groucho/TLE_N"/>
</dbReference>
<sequence>MYPHGRPQAPLVSSHAGMKFTVLETLDHIKEEFQLFQAQYHSLKLECEKLASEKTEMHRHYIMYYEMSYGLNIEMQKQAEIVKRLSAICTQIIPLLSQEHQHQVAQAVERSKHVSMAELNAIIGQQQFQHLSHHAPGFPLTPHPSGLTLGAGASLMALPGAFPFPPHLMPKDDITLPEPLDSRDGAPNRSGSGSPVGHRSAGLRLGLPPPPPSSSSSSHADMDNKRGGTDQTSTGRTRRESGGKNEETLRRDGTKEKSASPAGVSPRSTEGNGVNSSPVLRKNPSREGSSSPRSQPRSPGLCKSPTQEKHLPALSLPPPAARLPLSNTRTHSYPWSETSERQPLPLPSPPAPQNAQGPVPECTGSAPERSANQLSGSSVSQLERKLNILCDRQMEARYGLLRIISHTEMD</sequence>
<evidence type="ECO:0000259" key="5">
    <source>
        <dbReference type="Pfam" id="PF03920"/>
    </source>
</evidence>
<dbReference type="EMBL" id="JAYMGO010000002">
    <property type="protein sequence ID" value="KAL1281036.1"/>
    <property type="molecule type" value="Genomic_DNA"/>
</dbReference>
<gene>
    <name evidence="6" type="ORF">QQF64_015636</name>
</gene>
<accession>A0ABR3NVI3</accession>
<name>A0ABR3NVI3_9TELE</name>
<protein>
    <recommendedName>
        <fullName evidence="5">Groucho/TLE N-terminal Q-rich domain-containing protein</fullName>
    </recommendedName>
</protein>
<dbReference type="InterPro" id="IPR009146">
    <property type="entry name" value="Groucho_enhance"/>
</dbReference>
<comment type="similarity">
    <text evidence="2">Belongs to the WD repeat Groucho/TLE family.</text>
</comment>
<evidence type="ECO:0000256" key="3">
    <source>
        <dbReference type="ARBA" id="ARBA00023242"/>
    </source>
</evidence>
<dbReference type="Pfam" id="PF03920">
    <property type="entry name" value="TLE_N"/>
    <property type="match status" value="1"/>
</dbReference>
<keyword evidence="3" id="KW-0539">Nucleus</keyword>
<reference evidence="6 7" key="1">
    <citation type="submission" date="2023-09" db="EMBL/GenBank/DDBJ databases">
        <authorList>
            <person name="Wang M."/>
        </authorList>
    </citation>
    <scope>NUCLEOTIDE SEQUENCE [LARGE SCALE GENOMIC DNA]</scope>
    <source>
        <strain evidence="6">GT-2023</strain>
        <tissue evidence="6">Liver</tissue>
    </source>
</reference>
<dbReference type="Proteomes" id="UP001558613">
    <property type="component" value="Unassembled WGS sequence"/>
</dbReference>
<feature type="compositionally biased region" description="Basic and acidic residues" evidence="4">
    <location>
        <begin position="237"/>
        <end position="258"/>
    </location>
</feature>
<feature type="compositionally biased region" description="Polar residues" evidence="4">
    <location>
        <begin position="370"/>
        <end position="381"/>
    </location>
</feature>
<feature type="compositionally biased region" description="Polar residues" evidence="4">
    <location>
        <begin position="327"/>
        <end position="337"/>
    </location>
</feature>
<evidence type="ECO:0000256" key="2">
    <source>
        <dbReference type="ARBA" id="ARBA00005969"/>
    </source>
</evidence>
<comment type="subcellular location">
    <subcellularLocation>
        <location evidence="1">Nucleus</location>
    </subcellularLocation>
</comment>
<evidence type="ECO:0000313" key="6">
    <source>
        <dbReference type="EMBL" id="KAL1281036.1"/>
    </source>
</evidence>
<proteinExistence type="inferred from homology"/>
<comment type="caution">
    <text evidence="6">The sequence shown here is derived from an EMBL/GenBank/DDBJ whole genome shotgun (WGS) entry which is preliminary data.</text>
</comment>
<feature type="compositionally biased region" description="Polar residues" evidence="4">
    <location>
        <begin position="266"/>
        <end position="278"/>
    </location>
</feature>
<evidence type="ECO:0000256" key="4">
    <source>
        <dbReference type="SAM" id="MobiDB-lite"/>
    </source>
</evidence>
<evidence type="ECO:0000256" key="1">
    <source>
        <dbReference type="ARBA" id="ARBA00004123"/>
    </source>
</evidence>
<evidence type="ECO:0000313" key="7">
    <source>
        <dbReference type="Proteomes" id="UP001558613"/>
    </source>
</evidence>
<keyword evidence="7" id="KW-1185">Reference proteome</keyword>
<feature type="compositionally biased region" description="Low complexity" evidence="4">
    <location>
        <begin position="286"/>
        <end position="299"/>
    </location>
</feature>
<organism evidence="6 7">
    <name type="scientific">Cirrhinus molitorella</name>
    <name type="common">mud carp</name>
    <dbReference type="NCBI Taxonomy" id="172907"/>
    <lineage>
        <taxon>Eukaryota</taxon>
        <taxon>Metazoa</taxon>
        <taxon>Chordata</taxon>
        <taxon>Craniata</taxon>
        <taxon>Vertebrata</taxon>
        <taxon>Euteleostomi</taxon>
        <taxon>Actinopterygii</taxon>
        <taxon>Neopterygii</taxon>
        <taxon>Teleostei</taxon>
        <taxon>Ostariophysi</taxon>
        <taxon>Cypriniformes</taxon>
        <taxon>Cyprinidae</taxon>
        <taxon>Labeoninae</taxon>
        <taxon>Labeonini</taxon>
        <taxon>Cirrhinus</taxon>
    </lineage>
</organism>
<feature type="domain" description="Groucho/TLE N-terminal Q-rich" evidence="5">
    <location>
        <begin position="18"/>
        <end position="130"/>
    </location>
</feature>
<dbReference type="PANTHER" id="PTHR10814">
    <property type="entry name" value="TRANSDUCIN-LIKE ENHANCER PROTEIN"/>
    <property type="match status" value="1"/>
</dbReference>
<feature type="region of interest" description="Disordered" evidence="4">
    <location>
        <begin position="169"/>
        <end position="381"/>
    </location>
</feature>